<dbReference type="EMBL" id="UCZA01000060">
    <property type="protein sequence ID" value="SQP90375.1"/>
    <property type="molecule type" value="Genomic_DNA"/>
</dbReference>
<evidence type="ECO:0000313" key="2">
    <source>
        <dbReference type="Proteomes" id="UP000250671"/>
    </source>
</evidence>
<proteinExistence type="predicted"/>
<evidence type="ECO:0000313" key="1">
    <source>
        <dbReference type="EMBL" id="SQP90375.1"/>
    </source>
</evidence>
<gene>
    <name evidence="1" type="ORF">SAMEA3752557_05426</name>
</gene>
<reference evidence="1 2" key="1">
    <citation type="submission" date="2018-06" db="EMBL/GenBank/DDBJ databases">
        <authorList>
            <consortium name="Pathogen Informatics"/>
            <person name="Doyle S."/>
        </authorList>
    </citation>
    <scope>NUCLEOTIDE SEQUENCE [LARGE SCALE GENOMIC DNA]</scope>
    <source>
        <strain evidence="1 2">VREC0535</strain>
    </source>
</reference>
<name>A0A2Y8N5N7_ECOLX</name>
<organism evidence="1 2">
    <name type="scientific">Escherichia coli</name>
    <dbReference type="NCBI Taxonomy" id="562"/>
    <lineage>
        <taxon>Bacteria</taxon>
        <taxon>Pseudomonadati</taxon>
        <taxon>Pseudomonadota</taxon>
        <taxon>Gammaproteobacteria</taxon>
        <taxon>Enterobacterales</taxon>
        <taxon>Enterobacteriaceae</taxon>
        <taxon>Escherichia</taxon>
    </lineage>
</organism>
<dbReference type="Proteomes" id="UP000250671">
    <property type="component" value="Unassembled WGS sequence"/>
</dbReference>
<protein>
    <submittedName>
        <fullName evidence="1">Uncharacterized protein</fullName>
    </submittedName>
</protein>
<accession>A0A2Y8N5N7</accession>
<sequence>MQKLIAANCKYAVIRCDDMSVVAEMDCFPDGARAVWHRKGGILRVRALRPDERIVSKTVLREIVYQFMRT</sequence>
<dbReference type="AlphaFoldDB" id="A0A2Y8N5N7"/>